<dbReference type="GO" id="GO:0004464">
    <property type="term" value="F:leukotriene-C4 synthase activity"/>
    <property type="evidence" value="ECO:0007669"/>
    <property type="project" value="UniProtKB-EC"/>
</dbReference>
<evidence type="ECO:0000256" key="14">
    <source>
        <dbReference type="ARBA" id="ARBA00037916"/>
    </source>
</evidence>
<protein>
    <recommendedName>
        <fullName evidence="18">Glutathione S-transferase 3, mitochondrial</fullName>
        <ecNumber evidence="15">4.4.1.20</ecNumber>
    </recommendedName>
    <alternativeName>
        <fullName evidence="19">Glutathione peroxidase MGST3</fullName>
    </alternativeName>
    <alternativeName>
        <fullName evidence="20">LTC4 synthase MGST3</fullName>
    </alternativeName>
</protein>
<feature type="transmembrane region" description="Helical" evidence="21">
    <location>
        <begin position="97"/>
        <end position="122"/>
    </location>
</feature>
<evidence type="ECO:0000313" key="22">
    <source>
        <dbReference type="EMBL" id="GFH26425.1"/>
    </source>
</evidence>
<comment type="catalytic activity">
    <reaction evidence="16">
        <text>leukotriene C4 = leukotriene A4 + glutathione</text>
        <dbReference type="Rhea" id="RHEA:17617"/>
        <dbReference type="ChEBI" id="CHEBI:57463"/>
        <dbReference type="ChEBI" id="CHEBI:57925"/>
        <dbReference type="ChEBI" id="CHEBI:57973"/>
        <dbReference type="EC" id="4.4.1.20"/>
    </reaction>
    <physiologicalReaction direction="right-to-left" evidence="16">
        <dbReference type="Rhea" id="RHEA:17619"/>
    </physiologicalReaction>
</comment>
<dbReference type="InterPro" id="IPR001129">
    <property type="entry name" value="Membr-assoc_MAPEG"/>
</dbReference>
<evidence type="ECO:0000256" key="21">
    <source>
        <dbReference type="SAM" id="Phobius"/>
    </source>
</evidence>
<dbReference type="GO" id="GO:0005783">
    <property type="term" value="C:endoplasmic reticulum"/>
    <property type="evidence" value="ECO:0007669"/>
    <property type="project" value="TreeGrafter"/>
</dbReference>
<evidence type="ECO:0000313" key="23">
    <source>
        <dbReference type="Proteomes" id="UP000485058"/>
    </source>
</evidence>
<evidence type="ECO:0000256" key="20">
    <source>
        <dbReference type="ARBA" id="ARBA00076908"/>
    </source>
</evidence>
<gene>
    <name evidence="22" type="ORF">HaLaN_24571</name>
</gene>
<evidence type="ECO:0000256" key="12">
    <source>
        <dbReference type="ARBA" id="ARBA00023288"/>
    </source>
</evidence>
<comment type="catalytic activity">
    <reaction evidence="17">
        <text>15-deoxy-Delta(12,14)-prostaglandin J2 + glutathione = 15-deoxy-Delta(12,14)-prostaglandin J2-S-(R)-glutathione</text>
        <dbReference type="Rhea" id="RHEA:75963"/>
        <dbReference type="ChEBI" id="CHEBI:57925"/>
        <dbReference type="ChEBI" id="CHEBI:85236"/>
        <dbReference type="ChEBI" id="CHEBI:194498"/>
    </reaction>
    <physiologicalReaction direction="left-to-right" evidence="17">
        <dbReference type="Rhea" id="RHEA:75964"/>
    </physiologicalReaction>
</comment>
<dbReference type="InterPro" id="IPR023352">
    <property type="entry name" value="MAPEG-like_dom_sf"/>
</dbReference>
<evidence type="ECO:0000256" key="9">
    <source>
        <dbReference type="ARBA" id="ARBA00023136"/>
    </source>
</evidence>
<accession>A0A699ZWS3</accession>
<keyword evidence="10" id="KW-0564">Palmitate</keyword>
<dbReference type="GO" id="GO:0004364">
    <property type="term" value="F:glutathione transferase activity"/>
    <property type="evidence" value="ECO:0007669"/>
    <property type="project" value="TreeGrafter"/>
</dbReference>
<dbReference type="GO" id="GO:0004602">
    <property type="term" value="F:glutathione peroxidase activity"/>
    <property type="evidence" value="ECO:0007669"/>
    <property type="project" value="TreeGrafter"/>
</dbReference>
<comment type="pathway">
    <text evidence="14">Lipid metabolism; arachidonate metabolism.</text>
</comment>
<comment type="pathway">
    <text evidence="13">Lipid metabolism; leukotriene C4 biosynthesis.</text>
</comment>
<dbReference type="Proteomes" id="UP000485058">
    <property type="component" value="Unassembled WGS sequence"/>
</dbReference>
<dbReference type="InterPro" id="IPR050997">
    <property type="entry name" value="MAPEG"/>
</dbReference>
<keyword evidence="9 21" id="KW-0472">Membrane</keyword>
<evidence type="ECO:0000256" key="18">
    <source>
        <dbReference type="ARBA" id="ARBA00069748"/>
    </source>
</evidence>
<reference evidence="22 23" key="1">
    <citation type="submission" date="2020-02" db="EMBL/GenBank/DDBJ databases">
        <title>Draft genome sequence of Haematococcus lacustris strain NIES-144.</title>
        <authorList>
            <person name="Morimoto D."/>
            <person name="Nakagawa S."/>
            <person name="Yoshida T."/>
            <person name="Sawayama S."/>
        </authorList>
    </citation>
    <scope>NUCLEOTIDE SEQUENCE [LARGE SCALE GENOMIC DNA]</scope>
    <source>
        <strain evidence="22 23">NIES-144</strain>
    </source>
</reference>
<evidence type="ECO:0000256" key="15">
    <source>
        <dbReference type="ARBA" id="ARBA00039056"/>
    </source>
</evidence>
<evidence type="ECO:0000256" key="1">
    <source>
        <dbReference type="ARBA" id="ARBA00004374"/>
    </source>
</evidence>
<evidence type="ECO:0000256" key="4">
    <source>
        <dbReference type="ARBA" id="ARBA00022787"/>
    </source>
</evidence>
<feature type="non-terminal residue" evidence="22">
    <location>
        <position position="1"/>
    </location>
</feature>
<evidence type="ECO:0000256" key="5">
    <source>
        <dbReference type="ARBA" id="ARBA00022989"/>
    </source>
</evidence>
<evidence type="ECO:0000256" key="16">
    <source>
        <dbReference type="ARBA" id="ARBA00049298"/>
    </source>
</evidence>
<keyword evidence="11" id="KW-0456">Lyase</keyword>
<keyword evidence="23" id="KW-1185">Reference proteome</keyword>
<evidence type="ECO:0000256" key="8">
    <source>
        <dbReference type="ARBA" id="ARBA00023128"/>
    </source>
</evidence>
<organism evidence="22 23">
    <name type="scientific">Haematococcus lacustris</name>
    <name type="common">Green alga</name>
    <name type="synonym">Haematococcus pluvialis</name>
    <dbReference type="NCBI Taxonomy" id="44745"/>
    <lineage>
        <taxon>Eukaryota</taxon>
        <taxon>Viridiplantae</taxon>
        <taxon>Chlorophyta</taxon>
        <taxon>core chlorophytes</taxon>
        <taxon>Chlorophyceae</taxon>
        <taxon>CS clade</taxon>
        <taxon>Chlamydomonadales</taxon>
        <taxon>Haematococcaceae</taxon>
        <taxon>Haematococcus</taxon>
    </lineage>
</organism>
<dbReference type="PANTHER" id="PTHR10250:SF26">
    <property type="entry name" value="GLUTATHIONE S-TRANSFERASE 3, MITOCHONDRIAL"/>
    <property type="match status" value="1"/>
</dbReference>
<dbReference type="GO" id="GO:0005635">
    <property type="term" value="C:nuclear envelope"/>
    <property type="evidence" value="ECO:0007669"/>
    <property type="project" value="TreeGrafter"/>
</dbReference>
<keyword evidence="4" id="KW-1000">Mitochondrion outer membrane</keyword>
<dbReference type="EC" id="4.4.1.20" evidence="15"/>
<dbReference type="GO" id="GO:0006691">
    <property type="term" value="P:leukotriene metabolic process"/>
    <property type="evidence" value="ECO:0007669"/>
    <property type="project" value="UniProtKB-ARBA"/>
</dbReference>
<evidence type="ECO:0000256" key="13">
    <source>
        <dbReference type="ARBA" id="ARBA00037884"/>
    </source>
</evidence>
<keyword evidence="7" id="KW-0443">Lipid metabolism</keyword>
<dbReference type="EMBL" id="BLLF01003124">
    <property type="protein sequence ID" value="GFH26425.1"/>
    <property type="molecule type" value="Genomic_DNA"/>
</dbReference>
<feature type="transmembrane region" description="Helical" evidence="21">
    <location>
        <begin position="142"/>
        <end position="160"/>
    </location>
</feature>
<dbReference type="FunFam" id="1.20.120.550:FF:000004">
    <property type="entry name" value="Microsomal glutathione S-transferase 3"/>
    <property type="match status" value="1"/>
</dbReference>
<keyword evidence="8" id="KW-0496">Mitochondrion</keyword>
<comment type="caution">
    <text evidence="22">The sequence shown here is derived from an EMBL/GenBank/DDBJ whole genome shotgun (WGS) entry which is preliminary data.</text>
</comment>
<keyword evidence="5 21" id="KW-1133">Transmembrane helix</keyword>
<keyword evidence="2 22" id="KW-0808">Transferase</keyword>
<evidence type="ECO:0000256" key="2">
    <source>
        <dbReference type="ARBA" id="ARBA00022679"/>
    </source>
</evidence>
<evidence type="ECO:0000256" key="17">
    <source>
        <dbReference type="ARBA" id="ARBA00051411"/>
    </source>
</evidence>
<dbReference type="GO" id="GO:0006629">
    <property type="term" value="P:lipid metabolic process"/>
    <property type="evidence" value="ECO:0007669"/>
    <property type="project" value="UniProtKB-KW"/>
</dbReference>
<comment type="subcellular location">
    <subcellularLocation>
        <location evidence="1">Mitochondrion outer membrane</location>
        <topology evidence="1">Multi-pass membrane protein</topology>
    </subcellularLocation>
</comment>
<dbReference type="GO" id="GO:0005741">
    <property type="term" value="C:mitochondrial outer membrane"/>
    <property type="evidence" value="ECO:0007669"/>
    <property type="project" value="UniProtKB-SubCell"/>
</dbReference>
<dbReference type="Gene3D" id="1.20.120.550">
    <property type="entry name" value="Membrane associated eicosanoid/glutathione metabolism-like domain"/>
    <property type="match status" value="1"/>
</dbReference>
<sequence length="168" mass="18196">MQAPKNLAHSYLERTAPRNTVKMASLLPASFGWVAGTCAAAALVHHIYMSIGVQAARKKYNVKYPTLYATEADTKDHKAYNCVQRAHQNCLENLPTFYALVIATGLKYPITASAAGMVYLAGKILYFNGYSSGDPEKRMQGAPSYLGLLTLLGTAVKMAVDAAKVYAK</sequence>
<evidence type="ECO:0000256" key="10">
    <source>
        <dbReference type="ARBA" id="ARBA00023139"/>
    </source>
</evidence>
<feature type="transmembrane region" description="Helical" evidence="21">
    <location>
        <begin position="31"/>
        <end position="51"/>
    </location>
</feature>
<proteinExistence type="predicted"/>
<evidence type="ECO:0000256" key="6">
    <source>
        <dbReference type="ARBA" id="ARBA00023002"/>
    </source>
</evidence>
<evidence type="ECO:0000256" key="11">
    <source>
        <dbReference type="ARBA" id="ARBA00023239"/>
    </source>
</evidence>
<dbReference type="SUPFAM" id="SSF161084">
    <property type="entry name" value="MAPEG domain-like"/>
    <property type="match status" value="1"/>
</dbReference>
<dbReference type="AlphaFoldDB" id="A0A699ZWS3"/>
<dbReference type="Pfam" id="PF01124">
    <property type="entry name" value="MAPEG"/>
    <property type="match status" value="1"/>
</dbReference>
<dbReference type="PANTHER" id="PTHR10250">
    <property type="entry name" value="MICROSOMAL GLUTATHIONE S-TRANSFERASE"/>
    <property type="match status" value="1"/>
</dbReference>
<keyword evidence="3 21" id="KW-0812">Transmembrane</keyword>
<keyword evidence="12" id="KW-0449">Lipoprotein</keyword>
<evidence type="ECO:0000256" key="19">
    <source>
        <dbReference type="ARBA" id="ARBA00075145"/>
    </source>
</evidence>
<keyword evidence="6" id="KW-0560">Oxidoreductase</keyword>
<evidence type="ECO:0000256" key="3">
    <source>
        <dbReference type="ARBA" id="ARBA00022692"/>
    </source>
</evidence>
<name>A0A699ZWS3_HAELA</name>
<evidence type="ECO:0000256" key="7">
    <source>
        <dbReference type="ARBA" id="ARBA00023098"/>
    </source>
</evidence>